<name>A0A9D2EZJ9_9ACTN</name>
<evidence type="ECO:0000256" key="5">
    <source>
        <dbReference type="ARBA" id="ARBA00022946"/>
    </source>
</evidence>
<dbReference type="Gene3D" id="3.10.129.10">
    <property type="entry name" value="Hotdog Thioesterase"/>
    <property type="match status" value="1"/>
</dbReference>
<keyword evidence="6" id="KW-0443">Lipid metabolism</keyword>
<dbReference type="GO" id="GO:0000036">
    <property type="term" value="F:acyl carrier activity"/>
    <property type="evidence" value="ECO:0007669"/>
    <property type="project" value="TreeGrafter"/>
</dbReference>
<evidence type="ECO:0000259" key="8">
    <source>
        <dbReference type="Pfam" id="PF01643"/>
    </source>
</evidence>
<evidence type="ECO:0000256" key="2">
    <source>
        <dbReference type="ARBA" id="ARBA00022516"/>
    </source>
</evidence>
<dbReference type="InterPro" id="IPR045023">
    <property type="entry name" value="FATA/B"/>
</dbReference>
<keyword evidence="7" id="KW-0275">Fatty acid biosynthesis</keyword>
<evidence type="ECO:0000256" key="4">
    <source>
        <dbReference type="ARBA" id="ARBA00022832"/>
    </source>
</evidence>
<dbReference type="EMBL" id="DXBM01000044">
    <property type="protein sequence ID" value="HIZ46321.1"/>
    <property type="molecule type" value="Genomic_DNA"/>
</dbReference>
<comment type="caution">
    <text evidence="10">The sequence shown here is derived from an EMBL/GenBank/DDBJ whole genome shotgun (WGS) entry which is preliminary data.</text>
</comment>
<proteinExistence type="inferred from homology"/>
<dbReference type="InterPro" id="IPR002864">
    <property type="entry name" value="Acyl-ACP_thioesterase_NHD"/>
</dbReference>
<comment type="similarity">
    <text evidence="1">Belongs to the acyl-ACP thioesterase family.</text>
</comment>
<reference evidence="10" key="2">
    <citation type="submission" date="2021-04" db="EMBL/GenBank/DDBJ databases">
        <authorList>
            <person name="Gilroy R."/>
        </authorList>
    </citation>
    <scope>NUCLEOTIDE SEQUENCE</scope>
    <source>
        <strain evidence="10">ChiHjej12B11-14209</strain>
    </source>
</reference>
<gene>
    <name evidence="10" type="ORF">IAA19_04805</name>
</gene>
<protein>
    <submittedName>
        <fullName evidence="10">Acyl-[acyl-carrier-protein] thioesterase</fullName>
    </submittedName>
</protein>
<dbReference type="InterPro" id="IPR049427">
    <property type="entry name" value="Acyl-ACP_TE_C"/>
</dbReference>
<evidence type="ECO:0000256" key="3">
    <source>
        <dbReference type="ARBA" id="ARBA00022801"/>
    </source>
</evidence>
<evidence type="ECO:0000256" key="1">
    <source>
        <dbReference type="ARBA" id="ARBA00006500"/>
    </source>
</evidence>
<reference evidence="10" key="1">
    <citation type="journal article" date="2021" name="PeerJ">
        <title>Extensive microbial diversity within the chicken gut microbiome revealed by metagenomics and culture.</title>
        <authorList>
            <person name="Gilroy R."/>
            <person name="Ravi A."/>
            <person name="Getino M."/>
            <person name="Pursley I."/>
            <person name="Horton D.L."/>
            <person name="Alikhan N.F."/>
            <person name="Baker D."/>
            <person name="Gharbi K."/>
            <person name="Hall N."/>
            <person name="Watson M."/>
            <person name="Adriaenssens E.M."/>
            <person name="Foster-Nyarko E."/>
            <person name="Jarju S."/>
            <person name="Secka A."/>
            <person name="Antonio M."/>
            <person name="Oren A."/>
            <person name="Chaudhuri R.R."/>
            <person name="La Ragione R."/>
            <person name="Hildebrand F."/>
            <person name="Pallen M.J."/>
        </authorList>
    </citation>
    <scope>NUCLEOTIDE SEQUENCE</scope>
    <source>
        <strain evidence="10">ChiHjej12B11-14209</strain>
    </source>
</reference>
<dbReference type="AlphaFoldDB" id="A0A9D2EZJ9"/>
<accession>A0A9D2EZJ9</accession>
<evidence type="ECO:0000256" key="7">
    <source>
        <dbReference type="ARBA" id="ARBA00023160"/>
    </source>
</evidence>
<dbReference type="GO" id="GO:0016297">
    <property type="term" value="F:fatty acyl-[ACP] hydrolase activity"/>
    <property type="evidence" value="ECO:0007669"/>
    <property type="project" value="InterPro"/>
</dbReference>
<evidence type="ECO:0000313" key="10">
    <source>
        <dbReference type="EMBL" id="HIZ46321.1"/>
    </source>
</evidence>
<evidence type="ECO:0000313" key="11">
    <source>
        <dbReference type="Proteomes" id="UP000824062"/>
    </source>
</evidence>
<keyword evidence="2" id="KW-0444">Lipid biosynthesis</keyword>
<dbReference type="PANTHER" id="PTHR31727:SF6">
    <property type="entry name" value="OLEOYL-ACYL CARRIER PROTEIN THIOESTERASE 1, CHLOROPLASTIC"/>
    <property type="match status" value="1"/>
</dbReference>
<sequence length="244" mass="27455">MYYFSGRVRYSECDETGRLSLVSMMNYLQDCSTFQSMELGPGLDDMGSRGLAWVLANWMVEIDRLPEFGEGITASTWCYEMTRAHALRNFQIADDQGRPIVRADSQWFVFDAVRGHATRVPEDQLVYFTHESRLEMSPLPKRLRTQGEGQQAPARTVARCDLDTNRHVNNANYVRFATDALAALGVEAPVGRLQVQYRTMAFAGDEVLPVVSACEDGWDVRLEGSQGVTFAVVRLQSARRGVEL</sequence>
<evidence type="ECO:0000259" key="9">
    <source>
        <dbReference type="Pfam" id="PF20791"/>
    </source>
</evidence>
<keyword evidence="4" id="KW-0276">Fatty acid metabolism</keyword>
<organism evidence="10 11">
    <name type="scientific">Candidatus Olsenella pullistercoris</name>
    <dbReference type="NCBI Taxonomy" id="2838712"/>
    <lineage>
        <taxon>Bacteria</taxon>
        <taxon>Bacillati</taxon>
        <taxon>Actinomycetota</taxon>
        <taxon>Coriobacteriia</taxon>
        <taxon>Coriobacteriales</taxon>
        <taxon>Atopobiaceae</taxon>
        <taxon>Olsenella</taxon>
    </lineage>
</organism>
<evidence type="ECO:0000256" key="6">
    <source>
        <dbReference type="ARBA" id="ARBA00023098"/>
    </source>
</evidence>
<keyword evidence="3" id="KW-0378">Hydrolase</keyword>
<feature type="domain" description="Acyl-ACP thioesterase N-terminal hotdog" evidence="8">
    <location>
        <begin position="7"/>
        <end position="124"/>
    </location>
</feature>
<dbReference type="Pfam" id="PF20791">
    <property type="entry name" value="Acyl-ACP_TE_C"/>
    <property type="match status" value="1"/>
</dbReference>
<dbReference type="Proteomes" id="UP000824062">
    <property type="component" value="Unassembled WGS sequence"/>
</dbReference>
<feature type="domain" description="Acyl-ACP thioesterase-like C-terminal" evidence="9">
    <location>
        <begin position="156"/>
        <end position="206"/>
    </location>
</feature>
<dbReference type="CDD" id="cd00586">
    <property type="entry name" value="4HBT"/>
    <property type="match status" value="1"/>
</dbReference>
<dbReference type="SUPFAM" id="SSF54637">
    <property type="entry name" value="Thioesterase/thiol ester dehydrase-isomerase"/>
    <property type="match status" value="2"/>
</dbReference>
<dbReference type="InterPro" id="IPR029069">
    <property type="entry name" value="HotDog_dom_sf"/>
</dbReference>
<dbReference type="PANTHER" id="PTHR31727">
    <property type="entry name" value="OLEOYL-ACYL CARRIER PROTEIN THIOESTERASE 1, CHLOROPLASTIC"/>
    <property type="match status" value="1"/>
</dbReference>
<keyword evidence="5" id="KW-0809">Transit peptide</keyword>
<dbReference type="Pfam" id="PF01643">
    <property type="entry name" value="Acyl-ACP_TE"/>
    <property type="match status" value="1"/>
</dbReference>